<dbReference type="EMBL" id="MT144160">
    <property type="protein sequence ID" value="QJA49882.1"/>
    <property type="molecule type" value="Genomic_DNA"/>
</dbReference>
<dbReference type="AlphaFoldDB" id="A0A6H1ZQZ4"/>
<accession>A0A6H1ZQZ4</accession>
<organism evidence="1">
    <name type="scientific">viral metagenome</name>
    <dbReference type="NCBI Taxonomy" id="1070528"/>
    <lineage>
        <taxon>unclassified sequences</taxon>
        <taxon>metagenomes</taxon>
        <taxon>organismal metagenomes</taxon>
    </lineage>
</organism>
<evidence type="ECO:0000313" key="1">
    <source>
        <dbReference type="EMBL" id="QJA49882.1"/>
    </source>
</evidence>
<evidence type="ECO:0000313" key="2">
    <source>
        <dbReference type="EMBL" id="QJI01962.1"/>
    </source>
</evidence>
<reference evidence="1" key="1">
    <citation type="submission" date="2020-03" db="EMBL/GenBank/DDBJ databases">
        <title>The deep terrestrial virosphere.</title>
        <authorList>
            <person name="Holmfeldt K."/>
            <person name="Nilsson E."/>
            <person name="Simone D."/>
            <person name="Lopez-Fernandez M."/>
            <person name="Wu X."/>
            <person name="de Brujin I."/>
            <person name="Lundin D."/>
            <person name="Andersson A."/>
            <person name="Bertilsson S."/>
            <person name="Dopson M."/>
        </authorList>
    </citation>
    <scope>NUCLEOTIDE SEQUENCE</scope>
    <source>
        <strain evidence="1">TM448A01521</strain>
        <strain evidence="2">TM448B02855</strain>
    </source>
</reference>
<gene>
    <name evidence="1" type="ORF">TM448A01521_0017</name>
    <name evidence="2" type="ORF">TM448B02855_0005</name>
</gene>
<dbReference type="EMBL" id="MT144965">
    <property type="protein sequence ID" value="QJI01962.1"/>
    <property type="molecule type" value="Genomic_DNA"/>
</dbReference>
<name>A0A6H1ZQZ4_9ZZZZ</name>
<sequence length="63" mass="7848">MSLYSFEEICKGCEYSWWHRCKDCYRPEDKKFCHCYNHHERDIDHESGKCKYYFNLTSLKELI</sequence>
<proteinExistence type="predicted"/>
<protein>
    <submittedName>
        <fullName evidence="1">Uncharacterized protein</fullName>
    </submittedName>
</protein>